<dbReference type="Proteomes" id="UP000308652">
    <property type="component" value="Unassembled WGS sequence"/>
</dbReference>
<proteinExistence type="predicted"/>
<dbReference type="EMBL" id="ML213656">
    <property type="protein sequence ID" value="TFK33073.1"/>
    <property type="molecule type" value="Genomic_DNA"/>
</dbReference>
<dbReference type="STRING" id="68775.A0A5C3LLC5"/>
<keyword evidence="2" id="KW-1185">Reference proteome</keyword>
<dbReference type="SUPFAM" id="SSF52047">
    <property type="entry name" value="RNI-like"/>
    <property type="match status" value="1"/>
</dbReference>
<protein>
    <submittedName>
        <fullName evidence="1">Uncharacterized protein</fullName>
    </submittedName>
</protein>
<dbReference type="Gene3D" id="3.80.10.10">
    <property type="entry name" value="Ribonuclease Inhibitor"/>
    <property type="match status" value="1"/>
</dbReference>
<reference evidence="1 2" key="1">
    <citation type="journal article" date="2019" name="Nat. Ecol. Evol.">
        <title>Megaphylogeny resolves global patterns of mushroom evolution.</title>
        <authorList>
            <person name="Varga T."/>
            <person name="Krizsan K."/>
            <person name="Foldi C."/>
            <person name="Dima B."/>
            <person name="Sanchez-Garcia M."/>
            <person name="Sanchez-Ramirez S."/>
            <person name="Szollosi G.J."/>
            <person name="Szarkandi J.G."/>
            <person name="Papp V."/>
            <person name="Albert L."/>
            <person name="Andreopoulos W."/>
            <person name="Angelini C."/>
            <person name="Antonin V."/>
            <person name="Barry K.W."/>
            <person name="Bougher N.L."/>
            <person name="Buchanan P."/>
            <person name="Buyck B."/>
            <person name="Bense V."/>
            <person name="Catcheside P."/>
            <person name="Chovatia M."/>
            <person name="Cooper J."/>
            <person name="Damon W."/>
            <person name="Desjardin D."/>
            <person name="Finy P."/>
            <person name="Geml J."/>
            <person name="Haridas S."/>
            <person name="Hughes K."/>
            <person name="Justo A."/>
            <person name="Karasinski D."/>
            <person name="Kautmanova I."/>
            <person name="Kiss B."/>
            <person name="Kocsube S."/>
            <person name="Kotiranta H."/>
            <person name="LaButti K.M."/>
            <person name="Lechner B.E."/>
            <person name="Liimatainen K."/>
            <person name="Lipzen A."/>
            <person name="Lukacs Z."/>
            <person name="Mihaltcheva S."/>
            <person name="Morgado L.N."/>
            <person name="Niskanen T."/>
            <person name="Noordeloos M.E."/>
            <person name="Ohm R.A."/>
            <person name="Ortiz-Santana B."/>
            <person name="Ovrebo C."/>
            <person name="Racz N."/>
            <person name="Riley R."/>
            <person name="Savchenko A."/>
            <person name="Shiryaev A."/>
            <person name="Soop K."/>
            <person name="Spirin V."/>
            <person name="Szebenyi C."/>
            <person name="Tomsovsky M."/>
            <person name="Tulloss R.E."/>
            <person name="Uehling J."/>
            <person name="Grigoriev I.V."/>
            <person name="Vagvolgyi C."/>
            <person name="Papp T."/>
            <person name="Martin F.M."/>
            <person name="Miettinen O."/>
            <person name="Hibbett D.S."/>
            <person name="Nagy L.G."/>
        </authorList>
    </citation>
    <scope>NUCLEOTIDE SEQUENCE [LARGE SCALE GENOMIC DNA]</scope>
    <source>
        <strain evidence="1 2">CBS 166.37</strain>
    </source>
</reference>
<sequence length="527" mass="59063">MEERPVSLQYQCQLVRPHRPFCGVHCPLLKPFGSLPSRISGCQYMLTPDEHTHSLHHLNTVRLSLGLSRHNGHTSCASLLKSSMSPLSMSIIDAISSLALSCKRVLDERSAEAELLPRVIMHSHTDLKSTDDELGLHEKQERYLLKALGKMSGLRALKWKCNHSPLLQEVEICDNLAFMPLVREEAEAEDKVSTKKIPKILLDISSMVLKSTQHAYGASQNPELSRIAEMLAHCPNITHLDIAYTHPRHQGLYNRPLADEFLLYSRWPNLISVSLTNLRCTPASIQDTLPSFLHAHQNIEVLALDIVPPFALNNLALLAGSLPRPRELQGSRDIDNVVLGCPTQSQRPLELLRGFKLSGAHNRSVNLNFLDLLRLAGNSIKRLELSAWNDMEDIKLLAGSLPSLSWLDIGSKHNSCAAPQNRDKTVTNTIEWATVLSELPELTTFHGVKFFYEVCSQPTANLSSMSMTDRSRMRKNDEIAGVLAWKCPKLRRMDHWEEGGGKVIVLLREGAGGEEAKVRWDVRRVKT</sequence>
<evidence type="ECO:0000313" key="1">
    <source>
        <dbReference type="EMBL" id="TFK33073.1"/>
    </source>
</evidence>
<dbReference type="InterPro" id="IPR032675">
    <property type="entry name" value="LRR_dom_sf"/>
</dbReference>
<name>A0A5C3LLC5_9AGAR</name>
<organism evidence="1 2">
    <name type="scientific">Crucibulum laeve</name>
    <dbReference type="NCBI Taxonomy" id="68775"/>
    <lineage>
        <taxon>Eukaryota</taxon>
        <taxon>Fungi</taxon>
        <taxon>Dikarya</taxon>
        <taxon>Basidiomycota</taxon>
        <taxon>Agaricomycotina</taxon>
        <taxon>Agaricomycetes</taxon>
        <taxon>Agaricomycetidae</taxon>
        <taxon>Agaricales</taxon>
        <taxon>Agaricineae</taxon>
        <taxon>Nidulariaceae</taxon>
        <taxon>Crucibulum</taxon>
    </lineage>
</organism>
<dbReference type="OrthoDB" id="3270296at2759"/>
<accession>A0A5C3LLC5</accession>
<evidence type="ECO:0000313" key="2">
    <source>
        <dbReference type="Proteomes" id="UP000308652"/>
    </source>
</evidence>
<gene>
    <name evidence="1" type="ORF">BDQ12DRAFT_716060</name>
</gene>
<dbReference type="AlphaFoldDB" id="A0A5C3LLC5"/>